<gene>
    <name evidence="2" type="primary">pat</name>
    <name evidence="2" type="ORF">STRIC_0366</name>
</gene>
<dbReference type="AlphaFoldDB" id="G5K189"/>
<dbReference type="STRING" id="764299.STRIC_0366"/>
<name>G5K189_9STRE</name>
<evidence type="ECO:0000256" key="1">
    <source>
        <dbReference type="SAM" id="MobiDB-lite"/>
    </source>
</evidence>
<evidence type="ECO:0000313" key="3">
    <source>
        <dbReference type="Proteomes" id="UP000003330"/>
    </source>
</evidence>
<dbReference type="InterPro" id="IPR016181">
    <property type="entry name" value="Acyl_CoA_acyltransferase"/>
</dbReference>
<dbReference type="eggNOG" id="COG1247">
    <property type="taxonomic scope" value="Bacteria"/>
</dbReference>
<keyword evidence="3" id="KW-1185">Reference proteome</keyword>
<reference evidence="2 3" key="1">
    <citation type="journal article" date="2014" name="Int. J. Syst. Evol. Microbiol.">
        <title>Phylogenomics and the dynamic genome evolution of the genus Streptococcus.</title>
        <authorList>
            <consortium name="The Broad Institute Genome Sequencing Platform"/>
            <person name="Richards V.P."/>
            <person name="Palmer S.R."/>
            <person name="Pavinski Bitar P.D."/>
            <person name="Qin X."/>
            <person name="Weinstock G.M."/>
            <person name="Highlander S.K."/>
            <person name="Town C.D."/>
            <person name="Burne R.A."/>
            <person name="Stanhope M.J."/>
        </authorList>
    </citation>
    <scope>NUCLEOTIDE SEQUENCE [LARGE SCALE GENOMIC DNA]</scope>
    <source>
        <strain evidence="2 3">707-05</strain>
    </source>
</reference>
<dbReference type="Gene3D" id="3.40.630.30">
    <property type="match status" value="1"/>
</dbReference>
<protein>
    <submittedName>
        <fullName evidence="2">Phosphinothricin N-acetyltransferase</fullName>
    </submittedName>
</protein>
<dbReference type="Pfam" id="PF13420">
    <property type="entry name" value="Acetyltransf_4"/>
    <property type="match status" value="1"/>
</dbReference>
<dbReference type="EMBL" id="AEUX02000004">
    <property type="protein sequence ID" value="EHI70383.1"/>
    <property type="molecule type" value="Genomic_DNA"/>
</dbReference>
<organism evidence="2 3">
    <name type="scientific">Streptococcus ictaluri 707-05</name>
    <dbReference type="NCBI Taxonomy" id="764299"/>
    <lineage>
        <taxon>Bacteria</taxon>
        <taxon>Bacillati</taxon>
        <taxon>Bacillota</taxon>
        <taxon>Bacilli</taxon>
        <taxon>Lactobacillales</taxon>
        <taxon>Streptococcaceae</taxon>
        <taxon>Streptococcus</taxon>
    </lineage>
</organism>
<sequence>MKEMGILNLNACIAYTDKQSPFLNQASRNFHDSLGFELVGRFHQSGYKFEQWFDMIWMEKRIGKHTSPMNPPRQFGEIYDKAKDKS</sequence>
<evidence type="ECO:0000313" key="2">
    <source>
        <dbReference type="EMBL" id="EHI70383.1"/>
    </source>
</evidence>
<dbReference type="GO" id="GO:0016740">
    <property type="term" value="F:transferase activity"/>
    <property type="evidence" value="ECO:0007669"/>
    <property type="project" value="UniProtKB-KW"/>
</dbReference>
<dbReference type="SUPFAM" id="SSF55729">
    <property type="entry name" value="Acyl-CoA N-acyltransferases (Nat)"/>
    <property type="match status" value="1"/>
</dbReference>
<proteinExistence type="predicted"/>
<comment type="caution">
    <text evidence="2">The sequence shown here is derived from an EMBL/GenBank/DDBJ whole genome shotgun (WGS) entry which is preliminary data.</text>
</comment>
<feature type="region of interest" description="Disordered" evidence="1">
    <location>
        <begin position="67"/>
        <end position="86"/>
    </location>
</feature>
<accession>G5K189</accession>
<dbReference type="Proteomes" id="UP000003330">
    <property type="component" value="Unassembled WGS sequence"/>
</dbReference>